<dbReference type="RefSeq" id="WP_157171492.1">
    <property type="nucleotide sequence ID" value="NZ_CAWPHS010000014.1"/>
</dbReference>
<dbReference type="Proteomes" id="UP000523447">
    <property type="component" value="Unassembled WGS sequence"/>
</dbReference>
<dbReference type="AlphaFoldDB" id="A0A7X6M012"/>
<protein>
    <recommendedName>
        <fullName evidence="4">Transmembrane protein</fullName>
    </recommendedName>
</protein>
<dbReference type="Pfam" id="PF26327">
    <property type="entry name" value="LpqS"/>
    <property type="match status" value="1"/>
</dbReference>
<sequence length="159" mass="16775">MSSCPDHRARHHRETFSATRSPAAVVPVVSPRRGLLAAFFITLLTLVALHIDCAGPEFAVPTDAVPTAAHTAKPALAHLGAHLPARDDCCAHDRHPALDTVLPAGTKPGLAGLLWWIVAVVAVTALASWAATAVRGPPIRPAPARTGRDILTHLSIDRR</sequence>
<keyword evidence="1" id="KW-0812">Transmembrane</keyword>
<dbReference type="InterPro" id="IPR058714">
    <property type="entry name" value="LpqS"/>
</dbReference>
<keyword evidence="1" id="KW-1133">Transmembrane helix</keyword>
<evidence type="ECO:0000313" key="2">
    <source>
        <dbReference type="EMBL" id="NKY87789.1"/>
    </source>
</evidence>
<accession>A0A7X6M012</accession>
<reference evidence="2 3" key="1">
    <citation type="submission" date="2020-04" db="EMBL/GenBank/DDBJ databases">
        <title>MicrobeNet Type strains.</title>
        <authorList>
            <person name="Nicholson A.C."/>
        </authorList>
    </citation>
    <scope>NUCLEOTIDE SEQUENCE [LARGE SCALE GENOMIC DNA]</scope>
    <source>
        <strain evidence="2 3">DSM 44445</strain>
    </source>
</reference>
<name>A0A7X6M012_9NOCA</name>
<keyword evidence="1" id="KW-0472">Membrane</keyword>
<feature type="transmembrane region" description="Helical" evidence="1">
    <location>
        <begin position="113"/>
        <end position="134"/>
    </location>
</feature>
<dbReference type="EMBL" id="JAAXPE010000021">
    <property type="protein sequence ID" value="NKY87789.1"/>
    <property type="molecule type" value="Genomic_DNA"/>
</dbReference>
<evidence type="ECO:0008006" key="4">
    <source>
        <dbReference type="Google" id="ProtNLM"/>
    </source>
</evidence>
<gene>
    <name evidence="2" type="ORF">HGA07_19405</name>
</gene>
<organism evidence="2 3">
    <name type="scientific">Nocardia veterana</name>
    <dbReference type="NCBI Taxonomy" id="132249"/>
    <lineage>
        <taxon>Bacteria</taxon>
        <taxon>Bacillati</taxon>
        <taxon>Actinomycetota</taxon>
        <taxon>Actinomycetes</taxon>
        <taxon>Mycobacteriales</taxon>
        <taxon>Nocardiaceae</taxon>
        <taxon>Nocardia</taxon>
    </lineage>
</organism>
<evidence type="ECO:0000256" key="1">
    <source>
        <dbReference type="SAM" id="Phobius"/>
    </source>
</evidence>
<feature type="transmembrane region" description="Helical" evidence="1">
    <location>
        <begin position="34"/>
        <end position="51"/>
    </location>
</feature>
<comment type="caution">
    <text evidence="2">The sequence shown here is derived from an EMBL/GenBank/DDBJ whole genome shotgun (WGS) entry which is preliminary data.</text>
</comment>
<keyword evidence="3" id="KW-1185">Reference proteome</keyword>
<proteinExistence type="predicted"/>
<evidence type="ECO:0000313" key="3">
    <source>
        <dbReference type="Proteomes" id="UP000523447"/>
    </source>
</evidence>